<reference evidence="1" key="2">
    <citation type="journal article" date="2015" name="Fish Shellfish Immunol.">
        <title>Early steps in the European eel (Anguilla anguilla)-Vibrio vulnificus interaction in the gills: Role of the RtxA13 toxin.</title>
        <authorList>
            <person name="Callol A."/>
            <person name="Pajuelo D."/>
            <person name="Ebbesson L."/>
            <person name="Teles M."/>
            <person name="MacKenzie S."/>
            <person name="Amaro C."/>
        </authorList>
    </citation>
    <scope>NUCLEOTIDE SEQUENCE</scope>
</reference>
<protein>
    <submittedName>
        <fullName evidence="1">Uncharacterized protein</fullName>
    </submittedName>
</protein>
<sequence>MHFRFCRRLMKEPFCSQRSTYR</sequence>
<dbReference type="AlphaFoldDB" id="A0A0E9R8U7"/>
<accession>A0A0E9R8U7</accession>
<organism evidence="1">
    <name type="scientific">Anguilla anguilla</name>
    <name type="common">European freshwater eel</name>
    <name type="synonym">Muraena anguilla</name>
    <dbReference type="NCBI Taxonomy" id="7936"/>
    <lineage>
        <taxon>Eukaryota</taxon>
        <taxon>Metazoa</taxon>
        <taxon>Chordata</taxon>
        <taxon>Craniata</taxon>
        <taxon>Vertebrata</taxon>
        <taxon>Euteleostomi</taxon>
        <taxon>Actinopterygii</taxon>
        <taxon>Neopterygii</taxon>
        <taxon>Teleostei</taxon>
        <taxon>Anguilliformes</taxon>
        <taxon>Anguillidae</taxon>
        <taxon>Anguilla</taxon>
    </lineage>
</organism>
<name>A0A0E9R8U7_ANGAN</name>
<evidence type="ECO:0000313" key="1">
    <source>
        <dbReference type="EMBL" id="JAH25529.1"/>
    </source>
</evidence>
<dbReference type="EMBL" id="GBXM01083048">
    <property type="protein sequence ID" value="JAH25529.1"/>
    <property type="molecule type" value="Transcribed_RNA"/>
</dbReference>
<proteinExistence type="predicted"/>
<reference evidence="1" key="1">
    <citation type="submission" date="2014-11" db="EMBL/GenBank/DDBJ databases">
        <authorList>
            <person name="Amaro Gonzalez C."/>
        </authorList>
    </citation>
    <scope>NUCLEOTIDE SEQUENCE</scope>
</reference>